<protein>
    <submittedName>
        <fullName evidence="3">NUDIX domain-containing protein</fullName>
    </submittedName>
</protein>
<gene>
    <name evidence="3" type="ORF">IM725_05145</name>
</gene>
<organism evidence="3 4">
    <name type="scientific">Ramlibacter aquaticus</name>
    <dbReference type="NCBI Taxonomy" id="2780094"/>
    <lineage>
        <taxon>Bacteria</taxon>
        <taxon>Pseudomonadati</taxon>
        <taxon>Pseudomonadota</taxon>
        <taxon>Betaproteobacteria</taxon>
        <taxon>Burkholderiales</taxon>
        <taxon>Comamonadaceae</taxon>
        <taxon>Ramlibacter</taxon>
    </lineage>
</organism>
<dbReference type="EMBL" id="JADDOJ010000013">
    <property type="protein sequence ID" value="MBE7939960.1"/>
    <property type="molecule type" value="Genomic_DNA"/>
</dbReference>
<feature type="domain" description="Nudix hydrolase" evidence="2">
    <location>
        <begin position="1"/>
        <end position="148"/>
    </location>
</feature>
<keyword evidence="4" id="KW-1185">Reference proteome</keyword>
<evidence type="ECO:0000313" key="3">
    <source>
        <dbReference type="EMBL" id="MBE7939960.1"/>
    </source>
</evidence>
<proteinExistence type="predicted"/>
<comment type="caution">
    <text evidence="3">The sequence shown here is derived from an EMBL/GenBank/DDBJ whole genome shotgun (WGS) entry which is preliminary data.</text>
</comment>
<keyword evidence="1" id="KW-0378">Hydrolase</keyword>
<evidence type="ECO:0000313" key="4">
    <source>
        <dbReference type="Proteomes" id="UP000715965"/>
    </source>
</evidence>
<dbReference type="PANTHER" id="PTHR21340:SF7">
    <property type="entry name" value="NUDIX HYDROLASE DOMAIN-CONTAINING PROTEIN"/>
    <property type="match status" value="1"/>
</dbReference>
<sequence length="153" mass="16770">MKSSAGLLMFRRAAAGLEVLLAHPGGPFWQRKDSGAWTLPKGEIETGEDPLQAALREWREETGFAAGGPFAALGEVRLRSGKRVLAWAFEGDADPLALRSNGFEIEWPPRSGRMQSFPEIDRVAWFDLAQARERIAPAQTPFLDRLALAQGPG</sequence>
<accession>A0ABR9SC90</accession>
<evidence type="ECO:0000256" key="1">
    <source>
        <dbReference type="ARBA" id="ARBA00022801"/>
    </source>
</evidence>
<dbReference type="InterPro" id="IPR000086">
    <property type="entry name" value="NUDIX_hydrolase_dom"/>
</dbReference>
<dbReference type="SUPFAM" id="SSF55811">
    <property type="entry name" value="Nudix"/>
    <property type="match status" value="1"/>
</dbReference>
<dbReference type="RefSeq" id="WP_193779500.1">
    <property type="nucleotide sequence ID" value="NZ_JADDOJ010000013.1"/>
</dbReference>
<reference evidence="3 4" key="1">
    <citation type="submission" date="2020-10" db="EMBL/GenBank/DDBJ databases">
        <title>Draft genome of Ramlibacter aquaticus LMG 30558.</title>
        <authorList>
            <person name="Props R."/>
        </authorList>
    </citation>
    <scope>NUCLEOTIDE SEQUENCE [LARGE SCALE GENOMIC DNA]</scope>
    <source>
        <strain evidence="3 4">LMG 30558</strain>
    </source>
</reference>
<name>A0ABR9SC90_9BURK</name>
<dbReference type="InterPro" id="IPR015797">
    <property type="entry name" value="NUDIX_hydrolase-like_dom_sf"/>
</dbReference>
<dbReference type="Gene3D" id="3.90.79.10">
    <property type="entry name" value="Nucleoside Triphosphate Pyrophosphohydrolase"/>
    <property type="match status" value="1"/>
</dbReference>
<dbReference type="CDD" id="cd04662">
    <property type="entry name" value="NUDIX_Hydrolase"/>
    <property type="match status" value="1"/>
</dbReference>
<dbReference type="Proteomes" id="UP000715965">
    <property type="component" value="Unassembled WGS sequence"/>
</dbReference>
<evidence type="ECO:0000259" key="2">
    <source>
        <dbReference type="PROSITE" id="PS51462"/>
    </source>
</evidence>
<dbReference type="PANTHER" id="PTHR21340">
    <property type="entry name" value="DIADENOSINE 5,5-P1,P4-TETRAPHOSPHATE PYROPHOSPHOHYDROLASE MUTT"/>
    <property type="match status" value="1"/>
</dbReference>
<dbReference type="Pfam" id="PF00293">
    <property type="entry name" value="NUDIX"/>
    <property type="match status" value="1"/>
</dbReference>
<dbReference type="PROSITE" id="PS51462">
    <property type="entry name" value="NUDIX"/>
    <property type="match status" value="1"/>
</dbReference>
<dbReference type="PRINTS" id="PR00502">
    <property type="entry name" value="NUDIXFAMILY"/>
</dbReference>
<dbReference type="InterPro" id="IPR020476">
    <property type="entry name" value="Nudix_hydrolase"/>
</dbReference>
<dbReference type="InterPro" id="IPR051325">
    <property type="entry name" value="Nudix_hydrolase_domain"/>
</dbReference>